<organism evidence="3 4">
    <name type="scientific">Candidatus Segetimicrobium genomatis</name>
    <dbReference type="NCBI Taxonomy" id="2569760"/>
    <lineage>
        <taxon>Bacteria</taxon>
        <taxon>Bacillati</taxon>
        <taxon>Candidatus Sysuimicrobiota</taxon>
        <taxon>Candidatus Sysuimicrobiia</taxon>
        <taxon>Candidatus Sysuimicrobiales</taxon>
        <taxon>Candidatus Segetimicrobiaceae</taxon>
        <taxon>Candidatus Segetimicrobium</taxon>
    </lineage>
</organism>
<dbReference type="InterPro" id="IPR006176">
    <property type="entry name" value="3-OHacyl-CoA_DH_NAD-bd"/>
</dbReference>
<sequence>MGMFKRIGVVGSGLMGSGIAEVCARAGYQVVVREVSEELLRAGMARIDGSMERAVGRGKLSAADRDAARARIRGTTVLGDLAGGEIILEAIIEKMDDKKRLYAELDRICPPETIFASNTSSLSITEMASATRRP</sequence>
<name>A0A537J6V2_9BACT</name>
<dbReference type="Gene3D" id="3.40.50.720">
    <property type="entry name" value="NAD(P)-binding Rossmann-like Domain"/>
    <property type="match status" value="1"/>
</dbReference>
<dbReference type="GO" id="GO:0008691">
    <property type="term" value="F:3-hydroxybutyryl-CoA dehydrogenase activity"/>
    <property type="evidence" value="ECO:0007669"/>
    <property type="project" value="TreeGrafter"/>
</dbReference>
<gene>
    <name evidence="3" type="ORF">E6H03_10595</name>
</gene>
<protein>
    <submittedName>
        <fullName evidence="3">3-hydroxybutyryl-CoA dehydrogenase</fullName>
    </submittedName>
</protein>
<dbReference type="Pfam" id="PF02737">
    <property type="entry name" value="3HCDH_N"/>
    <property type="match status" value="1"/>
</dbReference>
<dbReference type="InterPro" id="IPR036291">
    <property type="entry name" value="NAD(P)-bd_dom_sf"/>
</dbReference>
<evidence type="ECO:0000259" key="2">
    <source>
        <dbReference type="Pfam" id="PF02737"/>
    </source>
</evidence>
<evidence type="ECO:0000313" key="3">
    <source>
        <dbReference type="EMBL" id="TMI79278.1"/>
    </source>
</evidence>
<proteinExistence type="inferred from homology"/>
<feature type="non-terminal residue" evidence="3">
    <location>
        <position position="134"/>
    </location>
</feature>
<accession>A0A537J6V2</accession>
<dbReference type="EMBL" id="VBAN01000341">
    <property type="protein sequence ID" value="TMI79278.1"/>
    <property type="molecule type" value="Genomic_DNA"/>
</dbReference>
<dbReference type="Proteomes" id="UP000318093">
    <property type="component" value="Unassembled WGS sequence"/>
</dbReference>
<evidence type="ECO:0000256" key="1">
    <source>
        <dbReference type="ARBA" id="ARBA00009463"/>
    </source>
</evidence>
<comment type="similarity">
    <text evidence="1">Belongs to the 3-hydroxyacyl-CoA dehydrogenase family.</text>
</comment>
<evidence type="ECO:0000313" key="4">
    <source>
        <dbReference type="Proteomes" id="UP000318093"/>
    </source>
</evidence>
<dbReference type="PANTHER" id="PTHR48075:SF5">
    <property type="entry name" value="3-HYDROXYBUTYRYL-COA DEHYDROGENASE"/>
    <property type="match status" value="1"/>
</dbReference>
<comment type="caution">
    <text evidence="3">The sequence shown here is derived from an EMBL/GenBank/DDBJ whole genome shotgun (WGS) entry which is preliminary data.</text>
</comment>
<feature type="domain" description="3-hydroxyacyl-CoA dehydrogenase NAD binding" evidence="2">
    <location>
        <begin position="7"/>
        <end position="134"/>
    </location>
</feature>
<dbReference type="GO" id="GO:0006635">
    <property type="term" value="P:fatty acid beta-oxidation"/>
    <property type="evidence" value="ECO:0007669"/>
    <property type="project" value="TreeGrafter"/>
</dbReference>
<dbReference type="PANTHER" id="PTHR48075">
    <property type="entry name" value="3-HYDROXYACYL-COA DEHYDROGENASE FAMILY PROTEIN"/>
    <property type="match status" value="1"/>
</dbReference>
<dbReference type="SUPFAM" id="SSF51735">
    <property type="entry name" value="NAD(P)-binding Rossmann-fold domains"/>
    <property type="match status" value="1"/>
</dbReference>
<dbReference type="AlphaFoldDB" id="A0A537J6V2"/>
<reference evidence="3 4" key="1">
    <citation type="journal article" date="2019" name="Nat. Microbiol.">
        <title>Mediterranean grassland soil C-N compound turnover is dependent on rainfall and depth, and is mediated by genomically divergent microorganisms.</title>
        <authorList>
            <person name="Diamond S."/>
            <person name="Andeer P.F."/>
            <person name="Li Z."/>
            <person name="Crits-Christoph A."/>
            <person name="Burstein D."/>
            <person name="Anantharaman K."/>
            <person name="Lane K.R."/>
            <person name="Thomas B.C."/>
            <person name="Pan C."/>
            <person name="Northen T.R."/>
            <person name="Banfield J.F."/>
        </authorList>
    </citation>
    <scope>NUCLEOTIDE SEQUENCE [LARGE SCALE GENOMIC DNA]</scope>
    <source>
        <strain evidence="3">NP_6</strain>
    </source>
</reference>
<dbReference type="GO" id="GO:0070403">
    <property type="term" value="F:NAD+ binding"/>
    <property type="evidence" value="ECO:0007669"/>
    <property type="project" value="InterPro"/>
</dbReference>